<protein>
    <submittedName>
        <fullName evidence="2">Protein transport protein sec39</fullName>
    </submittedName>
</protein>
<organism evidence="2 3">
    <name type="scientific">Talaromyces islandicus</name>
    <name type="common">Penicillium islandicum</name>
    <dbReference type="NCBI Taxonomy" id="28573"/>
    <lineage>
        <taxon>Eukaryota</taxon>
        <taxon>Fungi</taxon>
        <taxon>Dikarya</taxon>
        <taxon>Ascomycota</taxon>
        <taxon>Pezizomycotina</taxon>
        <taxon>Eurotiomycetes</taxon>
        <taxon>Eurotiomycetidae</taxon>
        <taxon>Eurotiales</taxon>
        <taxon>Trichocomaceae</taxon>
        <taxon>Talaromyces</taxon>
        <taxon>Talaromyces sect. Islandici</taxon>
    </lineage>
</organism>
<gene>
    <name evidence="2" type="ORF">PISL3812_06159</name>
</gene>
<name>A0A0U1M0Q4_TALIS</name>
<sequence length="621" mass="69275">MPTTNDKFIFVNAPTIINAGPRDARRQLRSQLMRRVYLRKYQEPPPRIEDVVDTIEQDPPKDDSEGESSSSRAPTTSPPVSSQQWPTEQVVSKPTSLVDSKLPTPPSEGDGDDGCSRCGGFCRSPGQCQPVVRIRKKAKLLSPANEAPLDLGPLLSSIAASAINPFAVPDNVHNAPNSQMLINHYALALIPALRSGKDWHAGVSTNYLRLLPDPIVFNTICLSASIHLDRSMIWNGVETEHVVRRSEQHYYRYNALRALRQVLAKSNPKVGTPEFDHVLVSICMLAINDLHGETSQGVVKRDYNPFSNPLPTLGALNVYGYRPIHYFHWSGLLTLLSQHGGFHSLSLFAARFKISYTAVKYALHTYTKPAFPICNHKGEILTGYSVLEVVGMTPSQLPPYTGEGFRNLETLMIRESIFRPFIELSQLAKAIPLLVPKCSDPITEDLIADARNLAQYRFQNLPLLTDDPLLVVDVAVHESIDAEDSLTRDIIHSTFAVYSLCWLVTYLFTTHVTFPVPSSRRFRLKIVFELESIMDRCESLAYNNLYVMRLQVWAAVIGGITAEDVDLGVRTCMALRLQDLCKKLGLGDWAAVSDVLNTFAWIEDACDHAGRNFWAEMGNMS</sequence>
<dbReference type="AlphaFoldDB" id="A0A0U1M0Q4"/>
<feature type="compositionally biased region" description="Polar residues" evidence="1">
    <location>
        <begin position="83"/>
        <end position="98"/>
    </location>
</feature>
<dbReference type="PANTHER" id="PTHR37540:SF5">
    <property type="entry name" value="TRANSCRIPTION FACTOR DOMAIN-CONTAINING PROTEIN"/>
    <property type="match status" value="1"/>
</dbReference>
<dbReference type="EMBL" id="CVMT01000005">
    <property type="protein sequence ID" value="CRG89124.1"/>
    <property type="molecule type" value="Genomic_DNA"/>
</dbReference>
<dbReference type="OMA" id="MEFYGSC"/>
<evidence type="ECO:0000313" key="2">
    <source>
        <dbReference type="EMBL" id="CRG89124.1"/>
    </source>
</evidence>
<keyword evidence="3" id="KW-1185">Reference proteome</keyword>
<dbReference type="PANTHER" id="PTHR37540">
    <property type="entry name" value="TRANSCRIPTION FACTOR (ACR-2), PUTATIVE-RELATED-RELATED"/>
    <property type="match status" value="1"/>
</dbReference>
<reference evidence="2 3" key="1">
    <citation type="submission" date="2015-04" db="EMBL/GenBank/DDBJ databases">
        <authorList>
            <person name="Syromyatnikov M.Y."/>
            <person name="Popov V.N."/>
        </authorList>
    </citation>
    <scope>NUCLEOTIDE SEQUENCE [LARGE SCALE GENOMIC DNA]</scope>
    <source>
        <strain evidence="2">WF-38-12</strain>
    </source>
</reference>
<evidence type="ECO:0000313" key="3">
    <source>
        <dbReference type="Proteomes" id="UP000054383"/>
    </source>
</evidence>
<feature type="compositionally biased region" description="Low complexity" evidence="1">
    <location>
        <begin position="68"/>
        <end position="82"/>
    </location>
</feature>
<feature type="region of interest" description="Disordered" evidence="1">
    <location>
        <begin position="39"/>
        <end position="113"/>
    </location>
</feature>
<accession>A0A0U1M0Q4</accession>
<feature type="compositionally biased region" description="Basic and acidic residues" evidence="1">
    <location>
        <begin position="40"/>
        <end position="50"/>
    </location>
</feature>
<dbReference type="OrthoDB" id="3469466at2759"/>
<dbReference type="Proteomes" id="UP000054383">
    <property type="component" value="Unassembled WGS sequence"/>
</dbReference>
<proteinExistence type="predicted"/>
<evidence type="ECO:0000256" key="1">
    <source>
        <dbReference type="SAM" id="MobiDB-lite"/>
    </source>
</evidence>
<dbReference type="STRING" id="28573.A0A0U1M0Q4"/>